<dbReference type="OrthoDB" id="4898680at2759"/>
<evidence type="ECO:0008006" key="3">
    <source>
        <dbReference type="Google" id="ProtNLM"/>
    </source>
</evidence>
<organism evidence="1 2">
    <name type="scientific">Aspergillus tamarii</name>
    <dbReference type="NCBI Taxonomy" id="41984"/>
    <lineage>
        <taxon>Eukaryota</taxon>
        <taxon>Fungi</taxon>
        <taxon>Dikarya</taxon>
        <taxon>Ascomycota</taxon>
        <taxon>Pezizomycotina</taxon>
        <taxon>Eurotiomycetes</taxon>
        <taxon>Eurotiomycetidae</taxon>
        <taxon>Eurotiales</taxon>
        <taxon>Aspergillaceae</taxon>
        <taxon>Aspergillus</taxon>
        <taxon>Aspergillus subgen. Circumdati</taxon>
    </lineage>
</organism>
<dbReference type="AlphaFoldDB" id="A0A5N6UTX2"/>
<reference evidence="1 2" key="1">
    <citation type="submission" date="2019-04" db="EMBL/GenBank/DDBJ databases">
        <title>Friends and foes A comparative genomics study of 23 Aspergillus species from section Flavi.</title>
        <authorList>
            <consortium name="DOE Joint Genome Institute"/>
            <person name="Kjaerbolling I."/>
            <person name="Vesth T."/>
            <person name="Frisvad J.C."/>
            <person name="Nybo J.L."/>
            <person name="Theobald S."/>
            <person name="Kildgaard S."/>
            <person name="Isbrandt T."/>
            <person name="Kuo A."/>
            <person name="Sato A."/>
            <person name="Lyhne E.K."/>
            <person name="Kogle M.E."/>
            <person name="Wiebenga A."/>
            <person name="Kun R.S."/>
            <person name="Lubbers R.J."/>
            <person name="Makela M.R."/>
            <person name="Barry K."/>
            <person name="Chovatia M."/>
            <person name="Clum A."/>
            <person name="Daum C."/>
            <person name="Haridas S."/>
            <person name="He G."/>
            <person name="LaButti K."/>
            <person name="Lipzen A."/>
            <person name="Mondo S."/>
            <person name="Riley R."/>
            <person name="Salamov A."/>
            <person name="Simmons B.A."/>
            <person name="Magnuson J.K."/>
            <person name="Henrissat B."/>
            <person name="Mortensen U.H."/>
            <person name="Larsen T.O."/>
            <person name="Devries R.P."/>
            <person name="Grigoriev I.V."/>
            <person name="Machida M."/>
            <person name="Baker S.E."/>
            <person name="Andersen M.R."/>
        </authorList>
    </citation>
    <scope>NUCLEOTIDE SEQUENCE [LARGE SCALE GENOMIC DNA]</scope>
    <source>
        <strain evidence="1 2">CBS 117626</strain>
    </source>
</reference>
<gene>
    <name evidence="1" type="ORF">BDV40DRAFT_312613</name>
</gene>
<keyword evidence="2" id="KW-1185">Reference proteome</keyword>
<dbReference type="Proteomes" id="UP000326950">
    <property type="component" value="Unassembled WGS sequence"/>
</dbReference>
<protein>
    <recommendedName>
        <fullName evidence="3">Transcription factor domain-containing protein</fullName>
    </recommendedName>
</protein>
<dbReference type="EMBL" id="ML738633">
    <property type="protein sequence ID" value="KAE8162092.1"/>
    <property type="molecule type" value="Genomic_DNA"/>
</dbReference>
<proteinExistence type="predicted"/>
<evidence type="ECO:0000313" key="2">
    <source>
        <dbReference type="Proteomes" id="UP000326950"/>
    </source>
</evidence>
<sequence>MISQPSRNLLNELKIYISPNNFCKTFTGPALRWEALGLLFTWAALALLHLPLDDRLAEKFIAAQGTTKASCVSTMVYCSNLCISLCKEYAPPNEVLLWLLHESLTLTAQFYGDCSHQTWQRLGDLATEALDPSPVKSGTESPAVSFLLSQSRRKIIASAYWIDKSLASLHAQVPRIPSLPQDFETPLDIDNNELLSKSFSHAESLHSHSSGWNQSGNTCPATYIRARYILGGLRDELLQLSLTASAGYNGTNELQDNSPSPLELIRNISALISYLEQECHADGQLNLSYINIYRNLECALNDVLDLKQIYALGCGSGTSSSTISPGSEILGNNNSIGSELIDWTNELEWVTQWIV</sequence>
<name>A0A5N6UTX2_ASPTM</name>
<evidence type="ECO:0000313" key="1">
    <source>
        <dbReference type="EMBL" id="KAE8162092.1"/>
    </source>
</evidence>
<accession>A0A5N6UTX2</accession>
<dbReference type="CDD" id="cd12148">
    <property type="entry name" value="fungal_TF_MHR"/>
    <property type="match status" value="1"/>
</dbReference>